<gene>
    <name evidence="3" type="ORF">AWC38_SpisGene12170</name>
</gene>
<keyword evidence="2" id="KW-0472">Membrane</keyword>
<keyword evidence="4" id="KW-1185">Reference proteome</keyword>
<reference evidence="4" key="1">
    <citation type="journal article" date="2017" name="bioRxiv">
        <title>Comparative analysis of the genomes of Stylophora pistillata and Acropora digitifera provides evidence for extensive differences between species of corals.</title>
        <authorList>
            <person name="Voolstra C.R."/>
            <person name="Li Y."/>
            <person name="Liew Y.J."/>
            <person name="Baumgarten S."/>
            <person name="Zoccola D."/>
            <person name="Flot J.-F."/>
            <person name="Tambutte S."/>
            <person name="Allemand D."/>
            <person name="Aranda M."/>
        </authorList>
    </citation>
    <scope>NUCLEOTIDE SEQUENCE [LARGE SCALE GENOMIC DNA]</scope>
</reference>
<dbReference type="EMBL" id="LSMT01000212">
    <property type="protein sequence ID" value="PFX23284.1"/>
    <property type="molecule type" value="Genomic_DNA"/>
</dbReference>
<evidence type="ECO:0000256" key="1">
    <source>
        <dbReference type="SAM" id="MobiDB-lite"/>
    </source>
</evidence>
<keyword evidence="2" id="KW-1133">Transmembrane helix</keyword>
<keyword evidence="2" id="KW-0812">Transmembrane</keyword>
<proteinExistence type="predicted"/>
<evidence type="ECO:0000313" key="4">
    <source>
        <dbReference type="Proteomes" id="UP000225706"/>
    </source>
</evidence>
<sequence length="572" mass="63558">MTSPSELVLQDRGFNAGNLGLLQDFDIGVEIAPVEADVAAGYDSSITKILWQLALLLATDEENLKFVKECQTPILPDFWWNAVNSCCFATPGLIYDYSQFIEVIMDFLGVIQANVITECRNENNCIKNYSDVYNSLRSEENYYNIALALYPSREPSSVVVRINLYSTNQSDPHTGRDSPVQYTWCMSCLYAAIPANVLELLSLGAILISSRTKDLDITIAPFCCNVSKDKRIVNIDRVLSELQDLADSPKIENPTLNTVECVTEGHTPDIASVTAKRKTYIRAMLWSSLSFAFFFGPLLALGSFIFRFMDENDDTQAKGNRLELAQAVRCTIFLLAFVEFGLILTVVGFAIDSAAPCEIYIILGVIFVEALIIMPMVAKKRWFKVLPENKKCEKVVVFMWGNLTAFHFSWLVVGIMINTLWGFTVLLVISVVISAFVFAIYIFLCSTKAACEQTARIAGRKAGRKTARKAARKAAGADKLRFGFICFSSLLSVMSLVVVVILSGQAFFGRESANELMKTALLYVTTAFISWIARKVKEEGDKTKKSGAGGAEKNDERQDLVEPNTNELTEIN</sequence>
<feature type="transmembrane region" description="Helical" evidence="2">
    <location>
        <begin position="423"/>
        <end position="444"/>
    </location>
</feature>
<evidence type="ECO:0000313" key="3">
    <source>
        <dbReference type="EMBL" id="PFX23284.1"/>
    </source>
</evidence>
<accession>A0A2B4RXW2</accession>
<feature type="compositionally biased region" description="Polar residues" evidence="1">
    <location>
        <begin position="563"/>
        <end position="572"/>
    </location>
</feature>
<dbReference type="Proteomes" id="UP000225706">
    <property type="component" value="Unassembled WGS sequence"/>
</dbReference>
<organism evidence="3 4">
    <name type="scientific">Stylophora pistillata</name>
    <name type="common">Smooth cauliflower coral</name>
    <dbReference type="NCBI Taxonomy" id="50429"/>
    <lineage>
        <taxon>Eukaryota</taxon>
        <taxon>Metazoa</taxon>
        <taxon>Cnidaria</taxon>
        <taxon>Anthozoa</taxon>
        <taxon>Hexacorallia</taxon>
        <taxon>Scleractinia</taxon>
        <taxon>Astrocoeniina</taxon>
        <taxon>Pocilloporidae</taxon>
        <taxon>Stylophora</taxon>
    </lineage>
</organism>
<evidence type="ECO:0000256" key="2">
    <source>
        <dbReference type="SAM" id="Phobius"/>
    </source>
</evidence>
<comment type="caution">
    <text evidence="3">The sequence shown here is derived from an EMBL/GenBank/DDBJ whole genome shotgun (WGS) entry which is preliminary data.</text>
</comment>
<feature type="transmembrane region" description="Helical" evidence="2">
    <location>
        <begin position="397"/>
        <end position="417"/>
    </location>
</feature>
<feature type="transmembrane region" description="Helical" evidence="2">
    <location>
        <begin position="283"/>
        <end position="306"/>
    </location>
</feature>
<feature type="region of interest" description="Disordered" evidence="1">
    <location>
        <begin position="538"/>
        <end position="572"/>
    </location>
</feature>
<feature type="transmembrane region" description="Helical" evidence="2">
    <location>
        <begin position="482"/>
        <end position="508"/>
    </location>
</feature>
<dbReference type="AlphaFoldDB" id="A0A2B4RXW2"/>
<feature type="transmembrane region" description="Helical" evidence="2">
    <location>
        <begin position="359"/>
        <end position="377"/>
    </location>
</feature>
<dbReference type="OrthoDB" id="5987972at2759"/>
<protein>
    <submittedName>
        <fullName evidence="3">Uncharacterized protein</fullName>
    </submittedName>
</protein>
<feature type="transmembrane region" description="Helical" evidence="2">
    <location>
        <begin position="520"/>
        <end position="536"/>
    </location>
</feature>
<feature type="transmembrane region" description="Helical" evidence="2">
    <location>
        <begin position="327"/>
        <end position="347"/>
    </location>
</feature>
<name>A0A2B4RXW2_STYPI</name>